<dbReference type="AlphaFoldDB" id="A0A699IYM8"/>
<accession>A0A699IYM8</accession>
<evidence type="ECO:0000256" key="1">
    <source>
        <dbReference type="SAM" id="MobiDB-lite"/>
    </source>
</evidence>
<protein>
    <submittedName>
        <fullName evidence="2">Uncharacterized protein</fullName>
    </submittedName>
</protein>
<dbReference type="EMBL" id="BKCJ010348493">
    <property type="protein sequence ID" value="GEZ96407.1"/>
    <property type="molecule type" value="Genomic_DNA"/>
</dbReference>
<gene>
    <name evidence="2" type="ORF">Tci_568380</name>
</gene>
<reference evidence="2" key="1">
    <citation type="journal article" date="2019" name="Sci. Rep.">
        <title>Draft genome of Tanacetum cinerariifolium, the natural source of mosquito coil.</title>
        <authorList>
            <person name="Yamashiro T."/>
            <person name="Shiraishi A."/>
            <person name="Satake H."/>
            <person name="Nakayama K."/>
        </authorList>
    </citation>
    <scope>NUCLEOTIDE SEQUENCE</scope>
</reference>
<proteinExistence type="predicted"/>
<comment type="caution">
    <text evidence="2">The sequence shown here is derived from an EMBL/GenBank/DDBJ whole genome shotgun (WGS) entry which is preliminary data.</text>
</comment>
<organism evidence="2">
    <name type="scientific">Tanacetum cinerariifolium</name>
    <name type="common">Dalmatian daisy</name>
    <name type="synonym">Chrysanthemum cinerariifolium</name>
    <dbReference type="NCBI Taxonomy" id="118510"/>
    <lineage>
        <taxon>Eukaryota</taxon>
        <taxon>Viridiplantae</taxon>
        <taxon>Streptophyta</taxon>
        <taxon>Embryophyta</taxon>
        <taxon>Tracheophyta</taxon>
        <taxon>Spermatophyta</taxon>
        <taxon>Magnoliopsida</taxon>
        <taxon>eudicotyledons</taxon>
        <taxon>Gunneridae</taxon>
        <taxon>Pentapetalae</taxon>
        <taxon>asterids</taxon>
        <taxon>campanulids</taxon>
        <taxon>Asterales</taxon>
        <taxon>Asteraceae</taxon>
        <taxon>Asteroideae</taxon>
        <taxon>Anthemideae</taxon>
        <taxon>Anthemidinae</taxon>
        <taxon>Tanacetum</taxon>
    </lineage>
</organism>
<feature type="compositionally biased region" description="Polar residues" evidence="1">
    <location>
        <begin position="44"/>
        <end position="56"/>
    </location>
</feature>
<name>A0A699IYM8_TANCI</name>
<feature type="non-terminal residue" evidence="2">
    <location>
        <position position="65"/>
    </location>
</feature>
<feature type="region of interest" description="Disordered" evidence="1">
    <location>
        <begin position="44"/>
        <end position="65"/>
    </location>
</feature>
<evidence type="ECO:0000313" key="2">
    <source>
        <dbReference type="EMBL" id="GEZ96407.1"/>
    </source>
</evidence>
<sequence length="65" mass="6740">MGADVHANVNPVSGNMVNTSFLAAKINDTECQMLEHMFSTPNTSTKVATAGTSDTPLNKVGDGSL</sequence>